<dbReference type="GO" id="GO:0022857">
    <property type="term" value="F:transmembrane transporter activity"/>
    <property type="evidence" value="ECO:0007669"/>
    <property type="project" value="InterPro"/>
</dbReference>
<evidence type="ECO:0000256" key="7">
    <source>
        <dbReference type="SAM" id="Phobius"/>
    </source>
</evidence>
<dbReference type="PANTHER" id="PTHR23517:SF3">
    <property type="entry name" value="INTEGRAL MEMBRANE TRANSPORT PROTEIN"/>
    <property type="match status" value="1"/>
</dbReference>
<name>A0A918VW54_9FLAO</name>
<evidence type="ECO:0000256" key="1">
    <source>
        <dbReference type="ARBA" id="ARBA00004651"/>
    </source>
</evidence>
<dbReference type="Pfam" id="PF07690">
    <property type="entry name" value="MFS_1"/>
    <property type="match status" value="1"/>
</dbReference>
<accession>A0A918VW54</accession>
<dbReference type="InterPro" id="IPR020846">
    <property type="entry name" value="MFS_dom"/>
</dbReference>
<keyword evidence="4 7" id="KW-0812">Transmembrane</keyword>
<reference evidence="9" key="2">
    <citation type="submission" date="2020-09" db="EMBL/GenBank/DDBJ databases">
        <authorList>
            <person name="Sun Q."/>
            <person name="Kim S."/>
        </authorList>
    </citation>
    <scope>NUCLEOTIDE SEQUENCE</scope>
    <source>
        <strain evidence="9">KCTC 12719</strain>
    </source>
</reference>
<keyword evidence="3" id="KW-1003">Cell membrane</keyword>
<dbReference type="Proteomes" id="UP000610456">
    <property type="component" value="Unassembled WGS sequence"/>
</dbReference>
<evidence type="ECO:0000256" key="6">
    <source>
        <dbReference type="ARBA" id="ARBA00023136"/>
    </source>
</evidence>
<feature type="domain" description="Major facilitator superfamily (MFS) profile" evidence="8">
    <location>
        <begin position="1"/>
        <end position="103"/>
    </location>
</feature>
<reference evidence="9" key="1">
    <citation type="journal article" date="2014" name="Int. J. Syst. Evol. Microbiol.">
        <title>Complete genome sequence of Corynebacterium casei LMG S-19264T (=DSM 44701T), isolated from a smear-ripened cheese.</title>
        <authorList>
            <consortium name="US DOE Joint Genome Institute (JGI-PGF)"/>
            <person name="Walter F."/>
            <person name="Albersmeier A."/>
            <person name="Kalinowski J."/>
            <person name="Ruckert C."/>
        </authorList>
    </citation>
    <scope>NUCLEOTIDE SEQUENCE</scope>
    <source>
        <strain evidence="9">KCTC 12719</strain>
    </source>
</reference>
<evidence type="ECO:0000313" key="10">
    <source>
        <dbReference type="Proteomes" id="UP000610456"/>
    </source>
</evidence>
<dbReference type="PROSITE" id="PS50850">
    <property type="entry name" value="MFS"/>
    <property type="match status" value="1"/>
</dbReference>
<evidence type="ECO:0000256" key="2">
    <source>
        <dbReference type="ARBA" id="ARBA00022448"/>
    </source>
</evidence>
<keyword evidence="2" id="KW-0813">Transport</keyword>
<dbReference type="EMBL" id="BMXB01000001">
    <property type="protein sequence ID" value="GHA28648.1"/>
    <property type="molecule type" value="Genomic_DNA"/>
</dbReference>
<dbReference type="InterPro" id="IPR036259">
    <property type="entry name" value="MFS_trans_sf"/>
</dbReference>
<organism evidence="9 10">
    <name type="scientific">Salinimicrobium marinum</name>
    <dbReference type="NCBI Taxonomy" id="680283"/>
    <lineage>
        <taxon>Bacteria</taxon>
        <taxon>Pseudomonadati</taxon>
        <taxon>Bacteroidota</taxon>
        <taxon>Flavobacteriia</taxon>
        <taxon>Flavobacteriales</taxon>
        <taxon>Flavobacteriaceae</taxon>
        <taxon>Salinimicrobium</taxon>
    </lineage>
</organism>
<feature type="transmembrane region" description="Helical" evidence="7">
    <location>
        <begin position="82"/>
        <end position="101"/>
    </location>
</feature>
<dbReference type="SUPFAM" id="SSF103473">
    <property type="entry name" value="MFS general substrate transporter"/>
    <property type="match status" value="1"/>
</dbReference>
<evidence type="ECO:0000256" key="4">
    <source>
        <dbReference type="ARBA" id="ARBA00022692"/>
    </source>
</evidence>
<evidence type="ECO:0000256" key="5">
    <source>
        <dbReference type="ARBA" id="ARBA00022989"/>
    </source>
</evidence>
<evidence type="ECO:0000313" key="9">
    <source>
        <dbReference type="EMBL" id="GHA28648.1"/>
    </source>
</evidence>
<gene>
    <name evidence="9" type="ORF">GCM10007103_07890</name>
</gene>
<proteinExistence type="predicted"/>
<dbReference type="RefSeq" id="WP_229793644.1">
    <property type="nucleotide sequence ID" value="NZ_BMXB01000001.1"/>
</dbReference>
<keyword evidence="10" id="KW-1185">Reference proteome</keyword>
<dbReference type="AlphaFoldDB" id="A0A918VW54"/>
<feature type="transmembrane region" description="Helical" evidence="7">
    <location>
        <begin position="24"/>
        <end position="45"/>
    </location>
</feature>
<comment type="subcellular location">
    <subcellularLocation>
        <location evidence="1">Cell membrane</location>
        <topology evidence="1">Multi-pass membrane protein</topology>
    </subcellularLocation>
</comment>
<evidence type="ECO:0000256" key="3">
    <source>
        <dbReference type="ARBA" id="ARBA00022475"/>
    </source>
</evidence>
<dbReference type="InterPro" id="IPR050171">
    <property type="entry name" value="MFS_Transporters"/>
</dbReference>
<protein>
    <recommendedName>
        <fullName evidence="8">Major facilitator superfamily (MFS) profile domain-containing protein</fullName>
    </recommendedName>
</protein>
<sequence length="103" mass="11247">MLLQALVLITLVWAETMVHFVSLMALLGWGTAMAYPTFLATIAEYTHPRDRAESIGIFRLWRDLGYAVGAILTGIISDLINIEAAIMMVGIITLFSSGIIFSG</sequence>
<dbReference type="PANTHER" id="PTHR23517">
    <property type="entry name" value="RESISTANCE PROTEIN MDTM, PUTATIVE-RELATED-RELATED"/>
    <property type="match status" value="1"/>
</dbReference>
<dbReference type="InterPro" id="IPR011701">
    <property type="entry name" value="MFS"/>
</dbReference>
<evidence type="ECO:0000259" key="8">
    <source>
        <dbReference type="PROSITE" id="PS50850"/>
    </source>
</evidence>
<dbReference type="Gene3D" id="1.20.1250.20">
    <property type="entry name" value="MFS general substrate transporter like domains"/>
    <property type="match status" value="1"/>
</dbReference>
<keyword evidence="5 7" id="KW-1133">Transmembrane helix</keyword>
<comment type="caution">
    <text evidence="9">The sequence shown here is derived from an EMBL/GenBank/DDBJ whole genome shotgun (WGS) entry which is preliminary data.</text>
</comment>
<dbReference type="GO" id="GO:0005886">
    <property type="term" value="C:plasma membrane"/>
    <property type="evidence" value="ECO:0007669"/>
    <property type="project" value="UniProtKB-SubCell"/>
</dbReference>
<keyword evidence="6 7" id="KW-0472">Membrane</keyword>